<sequence>MAAHGHVVPWTTNADASMWKIRKVGMSTDLNSALAPVPAVQPTRIYDLQGRRVKQPLHGGIYIVNGRKKYVK</sequence>
<reference evidence="1" key="1">
    <citation type="journal article" date="2012" name="PLoS ONE">
        <title>Gene sets for utilization of primary and secondary nutrition supplies in the distal gut of endangered iberian lynx.</title>
        <authorList>
            <person name="Alcaide M."/>
            <person name="Messina E."/>
            <person name="Richter M."/>
            <person name="Bargiela R."/>
            <person name="Peplies J."/>
            <person name="Huws S.A."/>
            <person name="Newbold C.J."/>
            <person name="Golyshin P.N."/>
            <person name="Simon M.A."/>
            <person name="Lopez G."/>
            <person name="Yakimov M.M."/>
            <person name="Ferrer M."/>
        </authorList>
    </citation>
    <scope>NUCLEOTIDE SEQUENCE</scope>
</reference>
<organism evidence="1">
    <name type="scientific">gut metagenome</name>
    <dbReference type="NCBI Taxonomy" id="749906"/>
    <lineage>
        <taxon>unclassified sequences</taxon>
        <taxon>metagenomes</taxon>
        <taxon>organismal metagenomes</taxon>
    </lineage>
</organism>
<dbReference type="AlphaFoldDB" id="J9FAV3"/>
<protein>
    <submittedName>
        <fullName evidence="1">Uncharacterized protein</fullName>
    </submittedName>
</protein>
<name>J9FAV3_9ZZZZ</name>
<dbReference type="EMBL" id="AMCI01008117">
    <property type="protein sequence ID" value="EJW91538.1"/>
    <property type="molecule type" value="Genomic_DNA"/>
</dbReference>
<proteinExistence type="predicted"/>
<evidence type="ECO:0000313" key="1">
    <source>
        <dbReference type="EMBL" id="EJW91538.1"/>
    </source>
</evidence>
<gene>
    <name evidence="1" type="ORF">EVA_20352</name>
</gene>
<comment type="caution">
    <text evidence="1">The sequence shown here is derived from an EMBL/GenBank/DDBJ whole genome shotgun (WGS) entry which is preliminary data.</text>
</comment>
<accession>J9FAV3</accession>